<dbReference type="RefSeq" id="WP_143866261.1">
    <property type="nucleotide sequence ID" value="NZ_JACOOE010000001.1"/>
</dbReference>
<evidence type="ECO:0000256" key="2">
    <source>
        <dbReference type="ARBA" id="ARBA00006275"/>
    </source>
</evidence>
<evidence type="ECO:0000256" key="5">
    <source>
        <dbReference type="ARBA" id="ARBA00023237"/>
    </source>
</evidence>
<gene>
    <name evidence="8" type="ORF">H8S67_00415</name>
</gene>
<keyword evidence="9" id="KW-1185">Reference proteome</keyword>
<dbReference type="InterPro" id="IPR011990">
    <property type="entry name" value="TPR-like_helical_dom_sf"/>
</dbReference>
<evidence type="ECO:0000313" key="8">
    <source>
        <dbReference type="EMBL" id="MBC5603143.1"/>
    </source>
</evidence>
<keyword evidence="3" id="KW-0732">Signal</keyword>
<dbReference type="Gene3D" id="1.25.40.390">
    <property type="match status" value="1"/>
</dbReference>
<protein>
    <submittedName>
        <fullName evidence="8">RagB/SusD family nutrient uptake outer membrane protein</fullName>
    </submittedName>
</protein>
<evidence type="ECO:0000256" key="4">
    <source>
        <dbReference type="ARBA" id="ARBA00023136"/>
    </source>
</evidence>
<accession>A0ABR7C5S1</accession>
<dbReference type="InterPro" id="IPR012944">
    <property type="entry name" value="SusD_RagB_dom"/>
</dbReference>
<comment type="similarity">
    <text evidence="2">Belongs to the SusD family.</text>
</comment>
<evidence type="ECO:0000259" key="7">
    <source>
        <dbReference type="Pfam" id="PF14322"/>
    </source>
</evidence>
<dbReference type="SUPFAM" id="SSF48452">
    <property type="entry name" value="TPR-like"/>
    <property type="match status" value="1"/>
</dbReference>
<evidence type="ECO:0000313" key="9">
    <source>
        <dbReference type="Proteomes" id="UP000600600"/>
    </source>
</evidence>
<comment type="caution">
    <text evidence="8">The sequence shown here is derived from an EMBL/GenBank/DDBJ whole genome shotgun (WGS) entry which is preliminary data.</text>
</comment>
<comment type="subcellular location">
    <subcellularLocation>
        <location evidence="1">Cell outer membrane</location>
    </subcellularLocation>
</comment>
<proteinExistence type="inferred from homology"/>
<sequence>MKTMKNIIKCLTASLLVVNLSSCVDLDPEPLSFFAPENTFMDKEGLEALLITSRKQIKWEWFGDAFNAGYCETPLVYEYAWSDISVMGAPEVKEIHNLETQLTPTTNMALHLRYWDLAWNGIKYANTLISRVPKSNIDNEDDKNQLLAEGYFHRAYWYYLLVNQWGDVPLLLEEVTGPKLDFYSTSRMKILQQMKTDMEFAVKWLPKNVQPGCVSRAAGEHLLAKIYLCTGDFQFAVDATTRCINDYGLHLMKERFGVNASDASLDVFNDLFQEDNISASENKEAIFVVQERYGIEGNVAPKGSARMRNFVPYWCNGAAVKTPDGKQGTTYDAGPYEGYEWVEKLGRGIAKIRPTNYSQYAIWGKCGNDIRHNDNNWFNISRLTYNRPASKGGSEEYFGKPIERAFVSDTMRCYFSFPTVKTLIYKDDINVGKTPTGGFTDTYVFRLAETYLMRAEAYYWLGNLPLAKEDVNEIRRRAKAPELPSVTLDDILDERARELYIEEHRKVELTRIAFLKAQLGQDGYSLGNFSEKNWYYDRIMEKNNFFAEEYFYSTNAFIMKPYHVLWPVPLTAITSNTQGRINQNIGYFGAEDNIPVE</sequence>
<dbReference type="EMBL" id="JACOOE010000001">
    <property type="protein sequence ID" value="MBC5603143.1"/>
    <property type="molecule type" value="Genomic_DNA"/>
</dbReference>
<evidence type="ECO:0000256" key="1">
    <source>
        <dbReference type="ARBA" id="ARBA00004442"/>
    </source>
</evidence>
<organism evidence="8 9">
    <name type="scientific">Bacteroides difficilis</name>
    <dbReference type="NCBI Taxonomy" id="2763021"/>
    <lineage>
        <taxon>Bacteria</taxon>
        <taxon>Pseudomonadati</taxon>
        <taxon>Bacteroidota</taxon>
        <taxon>Bacteroidia</taxon>
        <taxon>Bacteroidales</taxon>
        <taxon>Bacteroidaceae</taxon>
        <taxon>Bacteroides</taxon>
    </lineage>
</organism>
<reference evidence="8 9" key="1">
    <citation type="submission" date="2020-08" db="EMBL/GenBank/DDBJ databases">
        <title>Genome public.</title>
        <authorList>
            <person name="Liu C."/>
            <person name="Sun Q."/>
        </authorList>
    </citation>
    <scope>NUCLEOTIDE SEQUENCE [LARGE SCALE GENOMIC DNA]</scope>
    <source>
        <strain evidence="8 9">M27</strain>
    </source>
</reference>
<keyword evidence="4" id="KW-0472">Membrane</keyword>
<name>A0ABR7C5S1_9BACE</name>
<dbReference type="InterPro" id="IPR033985">
    <property type="entry name" value="SusD-like_N"/>
</dbReference>
<dbReference type="Pfam" id="PF14322">
    <property type="entry name" value="SusD-like_3"/>
    <property type="match status" value="1"/>
</dbReference>
<evidence type="ECO:0000259" key="6">
    <source>
        <dbReference type="Pfam" id="PF07980"/>
    </source>
</evidence>
<dbReference type="Proteomes" id="UP000600600">
    <property type="component" value="Unassembled WGS sequence"/>
</dbReference>
<feature type="domain" description="RagB/SusD" evidence="6">
    <location>
        <begin position="368"/>
        <end position="587"/>
    </location>
</feature>
<feature type="domain" description="SusD-like N-terminal" evidence="7">
    <location>
        <begin position="109"/>
        <end position="228"/>
    </location>
</feature>
<keyword evidence="5" id="KW-0998">Cell outer membrane</keyword>
<evidence type="ECO:0000256" key="3">
    <source>
        <dbReference type="ARBA" id="ARBA00022729"/>
    </source>
</evidence>
<dbReference type="Pfam" id="PF07980">
    <property type="entry name" value="SusD_RagB"/>
    <property type="match status" value="1"/>
</dbReference>